<dbReference type="Proteomes" id="UP001057402">
    <property type="component" value="Chromosome 12"/>
</dbReference>
<name>A0ACB9KZB3_9MYRT</name>
<evidence type="ECO:0000313" key="2">
    <source>
        <dbReference type="Proteomes" id="UP001057402"/>
    </source>
</evidence>
<keyword evidence="2" id="KW-1185">Reference proteome</keyword>
<accession>A0ACB9KZB3</accession>
<reference evidence="2" key="1">
    <citation type="journal article" date="2023" name="Front. Plant Sci.">
        <title>Chromosomal-level genome assembly of Melastoma candidum provides insights into trichome evolution.</title>
        <authorList>
            <person name="Zhong Y."/>
            <person name="Wu W."/>
            <person name="Sun C."/>
            <person name="Zou P."/>
            <person name="Liu Y."/>
            <person name="Dai S."/>
            <person name="Zhou R."/>
        </authorList>
    </citation>
    <scope>NUCLEOTIDE SEQUENCE [LARGE SCALE GENOMIC DNA]</scope>
</reference>
<organism evidence="1 2">
    <name type="scientific">Melastoma candidum</name>
    <dbReference type="NCBI Taxonomy" id="119954"/>
    <lineage>
        <taxon>Eukaryota</taxon>
        <taxon>Viridiplantae</taxon>
        <taxon>Streptophyta</taxon>
        <taxon>Embryophyta</taxon>
        <taxon>Tracheophyta</taxon>
        <taxon>Spermatophyta</taxon>
        <taxon>Magnoliopsida</taxon>
        <taxon>eudicotyledons</taxon>
        <taxon>Gunneridae</taxon>
        <taxon>Pentapetalae</taxon>
        <taxon>rosids</taxon>
        <taxon>malvids</taxon>
        <taxon>Myrtales</taxon>
        <taxon>Melastomataceae</taxon>
        <taxon>Melastomatoideae</taxon>
        <taxon>Melastomateae</taxon>
        <taxon>Melastoma</taxon>
    </lineage>
</organism>
<sequence length="170" mass="18875">MSSLLIDQPGGFFSKLLSREASSANSSSRLLYYGSTPRSIAFLWETCPGTPKHEPITTSPYLPRPFLAPPPHYFPCSGNGFEVRVQRGPGFLSGLASKFGRKRSVLSRTCSVSSSKSSSSSPPSLWMSLVPSYQPSTRKSKWFRGRCVPFLCSRFNCGGRDDSMMQWDER</sequence>
<protein>
    <submittedName>
        <fullName evidence="1">Uncharacterized protein</fullName>
    </submittedName>
</protein>
<dbReference type="EMBL" id="CM042891">
    <property type="protein sequence ID" value="KAI4302453.1"/>
    <property type="molecule type" value="Genomic_DNA"/>
</dbReference>
<evidence type="ECO:0000313" key="1">
    <source>
        <dbReference type="EMBL" id="KAI4302453.1"/>
    </source>
</evidence>
<comment type="caution">
    <text evidence="1">The sequence shown here is derived from an EMBL/GenBank/DDBJ whole genome shotgun (WGS) entry which is preliminary data.</text>
</comment>
<proteinExistence type="predicted"/>
<gene>
    <name evidence="1" type="ORF">MLD38_038195</name>
</gene>